<dbReference type="InParanoid" id="D8SHN0"/>
<dbReference type="EMBL" id="GL377620">
    <property type="protein sequence ID" value="EFJ16141.1"/>
    <property type="molecule type" value="Genomic_DNA"/>
</dbReference>
<proteinExistence type="predicted"/>
<evidence type="ECO:0000313" key="2">
    <source>
        <dbReference type="EMBL" id="EFJ16141.1"/>
    </source>
</evidence>
<organism evidence="3">
    <name type="scientific">Selaginella moellendorffii</name>
    <name type="common">Spikemoss</name>
    <dbReference type="NCBI Taxonomy" id="88036"/>
    <lineage>
        <taxon>Eukaryota</taxon>
        <taxon>Viridiplantae</taxon>
        <taxon>Streptophyta</taxon>
        <taxon>Embryophyta</taxon>
        <taxon>Tracheophyta</taxon>
        <taxon>Lycopodiopsida</taxon>
        <taxon>Selaginellales</taxon>
        <taxon>Selaginellaceae</taxon>
        <taxon>Selaginella</taxon>
    </lineage>
</organism>
<feature type="coiled-coil region" evidence="1">
    <location>
        <begin position="38"/>
        <end position="82"/>
    </location>
</feature>
<gene>
    <name evidence="2" type="ORF">SELMODRAFT_422193</name>
</gene>
<protein>
    <submittedName>
        <fullName evidence="2">Uncharacterized protein</fullName>
    </submittedName>
</protein>
<dbReference type="HOGENOM" id="CLU_2175418_0_0_1"/>
<keyword evidence="1" id="KW-0175">Coiled coil</keyword>
<dbReference type="Gramene" id="EFJ16141">
    <property type="protein sequence ID" value="EFJ16141"/>
    <property type="gene ID" value="SELMODRAFT_422193"/>
</dbReference>
<accession>D8SHN0</accession>
<evidence type="ECO:0000313" key="3">
    <source>
        <dbReference type="Proteomes" id="UP000001514"/>
    </source>
</evidence>
<dbReference type="Proteomes" id="UP000001514">
    <property type="component" value="Unassembled WGS sequence"/>
</dbReference>
<name>D8SHN0_SELML</name>
<reference evidence="2 3" key="1">
    <citation type="journal article" date="2011" name="Science">
        <title>The Selaginella genome identifies genetic changes associated with the evolution of vascular plants.</title>
        <authorList>
            <person name="Banks J.A."/>
            <person name="Nishiyama T."/>
            <person name="Hasebe M."/>
            <person name="Bowman J.L."/>
            <person name="Gribskov M."/>
            <person name="dePamphilis C."/>
            <person name="Albert V.A."/>
            <person name="Aono N."/>
            <person name="Aoyama T."/>
            <person name="Ambrose B.A."/>
            <person name="Ashton N.W."/>
            <person name="Axtell M.J."/>
            <person name="Barker E."/>
            <person name="Barker M.S."/>
            <person name="Bennetzen J.L."/>
            <person name="Bonawitz N.D."/>
            <person name="Chapple C."/>
            <person name="Cheng C."/>
            <person name="Correa L.G."/>
            <person name="Dacre M."/>
            <person name="DeBarry J."/>
            <person name="Dreyer I."/>
            <person name="Elias M."/>
            <person name="Engstrom E.M."/>
            <person name="Estelle M."/>
            <person name="Feng L."/>
            <person name="Finet C."/>
            <person name="Floyd S.K."/>
            <person name="Frommer W.B."/>
            <person name="Fujita T."/>
            <person name="Gramzow L."/>
            <person name="Gutensohn M."/>
            <person name="Harholt J."/>
            <person name="Hattori M."/>
            <person name="Heyl A."/>
            <person name="Hirai T."/>
            <person name="Hiwatashi Y."/>
            <person name="Ishikawa M."/>
            <person name="Iwata M."/>
            <person name="Karol K.G."/>
            <person name="Koehler B."/>
            <person name="Kolukisaoglu U."/>
            <person name="Kubo M."/>
            <person name="Kurata T."/>
            <person name="Lalonde S."/>
            <person name="Li K."/>
            <person name="Li Y."/>
            <person name="Litt A."/>
            <person name="Lyons E."/>
            <person name="Manning G."/>
            <person name="Maruyama T."/>
            <person name="Michael T.P."/>
            <person name="Mikami K."/>
            <person name="Miyazaki S."/>
            <person name="Morinaga S."/>
            <person name="Murata T."/>
            <person name="Mueller-Roeber B."/>
            <person name="Nelson D.R."/>
            <person name="Obara M."/>
            <person name="Oguri Y."/>
            <person name="Olmstead R.G."/>
            <person name="Onodera N."/>
            <person name="Petersen B.L."/>
            <person name="Pils B."/>
            <person name="Prigge M."/>
            <person name="Rensing S.A."/>
            <person name="Riano-Pachon D.M."/>
            <person name="Roberts A.W."/>
            <person name="Sato Y."/>
            <person name="Scheller H.V."/>
            <person name="Schulz B."/>
            <person name="Schulz C."/>
            <person name="Shakirov E.V."/>
            <person name="Shibagaki N."/>
            <person name="Shinohara N."/>
            <person name="Shippen D.E."/>
            <person name="Soerensen I."/>
            <person name="Sotooka R."/>
            <person name="Sugimoto N."/>
            <person name="Sugita M."/>
            <person name="Sumikawa N."/>
            <person name="Tanurdzic M."/>
            <person name="Theissen G."/>
            <person name="Ulvskov P."/>
            <person name="Wakazuki S."/>
            <person name="Weng J.K."/>
            <person name="Willats W.W."/>
            <person name="Wipf D."/>
            <person name="Wolf P.G."/>
            <person name="Yang L."/>
            <person name="Zimmer A.D."/>
            <person name="Zhu Q."/>
            <person name="Mitros T."/>
            <person name="Hellsten U."/>
            <person name="Loque D."/>
            <person name="Otillar R."/>
            <person name="Salamov A."/>
            <person name="Schmutz J."/>
            <person name="Shapiro H."/>
            <person name="Lindquist E."/>
            <person name="Lucas S."/>
            <person name="Rokhsar D."/>
            <person name="Grigoriev I.V."/>
        </authorList>
    </citation>
    <scope>NUCLEOTIDE SEQUENCE [LARGE SCALE GENOMIC DNA]</scope>
</reference>
<sequence length="110" mass="13025">MNVKKLDTTLEPITINLNSQQFQCNSHGHWCPVSEPAAGKMHEEVLRLRKEKVSLEREIIKYARQEQEMKNLKEKLNLMDLKYKVLVEMVNKTRTERNEKNFRKEKGGLN</sequence>
<dbReference type="AlphaFoldDB" id="D8SHN0"/>
<keyword evidence="3" id="KW-1185">Reference proteome</keyword>
<dbReference type="KEGG" id="smo:SELMODRAFT_422193"/>
<evidence type="ECO:0000256" key="1">
    <source>
        <dbReference type="SAM" id="Coils"/>
    </source>
</evidence>